<dbReference type="EMBL" id="KK914405">
    <property type="protein sequence ID" value="KDP37411.1"/>
    <property type="molecule type" value="Genomic_DNA"/>
</dbReference>
<keyword evidence="3" id="KW-1185">Reference proteome</keyword>
<gene>
    <name evidence="2" type="ORF">JCGZ_06895</name>
</gene>
<dbReference type="SMART" id="SM01162">
    <property type="entry name" value="DUF1771"/>
    <property type="match status" value="1"/>
</dbReference>
<dbReference type="PANTHER" id="PTHR47812:SF2">
    <property type="entry name" value="SMR (SMALL MUTS RELATED) DOMAIN-CONTAINING PROTEIN"/>
    <property type="match status" value="1"/>
</dbReference>
<dbReference type="Pfam" id="PF08590">
    <property type="entry name" value="DUF1771"/>
    <property type="match status" value="1"/>
</dbReference>
<dbReference type="InterPro" id="IPR002625">
    <property type="entry name" value="Smr_dom"/>
</dbReference>
<dbReference type="OrthoDB" id="3231855at2759"/>
<feature type="domain" description="Smr" evidence="1">
    <location>
        <begin position="301"/>
        <end position="413"/>
    </location>
</feature>
<dbReference type="Proteomes" id="UP000027138">
    <property type="component" value="Unassembled WGS sequence"/>
</dbReference>
<dbReference type="Gene3D" id="3.30.1370.110">
    <property type="match status" value="1"/>
</dbReference>
<reference evidence="2 3" key="1">
    <citation type="journal article" date="2014" name="PLoS ONE">
        <title>Global Analysis of Gene Expression Profiles in Physic Nut (Jatropha curcas L.) Seedlings Exposed to Salt Stress.</title>
        <authorList>
            <person name="Zhang L."/>
            <person name="Zhang C."/>
            <person name="Wu P."/>
            <person name="Chen Y."/>
            <person name="Li M."/>
            <person name="Jiang H."/>
            <person name="Wu G."/>
        </authorList>
    </citation>
    <scope>NUCLEOTIDE SEQUENCE [LARGE SCALE GENOMIC DNA]</scope>
    <source>
        <strain evidence="3">cv. GZQX0401</strain>
        <tissue evidence="2">Young leaves</tissue>
    </source>
</reference>
<dbReference type="KEGG" id="jcu:105634656"/>
<organism evidence="2 3">
    <name type="scientific">Jatropha curcas</name>
    <name type="common">Barbados nut</name>
    <dbReference type="NCBI Taxonomy" id="180498"/>
    <lineage>
        <taxon>Eukaryota</taxon>
        <taxon>Viridiplantae</taxon>
        <taxon>Streptophyta</taxon>
        <taxon>Embryophyta</taxon>
        <taxon>Tracheophyta</taxon>
        <taxon>Spermatophyta</taxon>
        <taxon>Magnoliopsida</taxon>
        <taxon>eudicotyledons</taxon>
        <taxon>Gunneridae</taxon>
        <taxon>Pentapetalae</taxon>
        <taxon>rosids</taxon>
        <taxon>fabids</taxon>
        <taxon>Malpighiales</taxon>
        <taxon>Euphorbiaceae</taxon>
        <taxon>Crotonoideae</taxon>
        <taxon>Jatropheae</taxon>
        <taxon>Jatropha</taxon>
    </lineage>
</organism>
<dbReference type="STRING" id="180498.A0A067KME4"/>
<proteinExistence type="predicted"/>
<dbReference type="InterPro" id="IPR036063">
    <property type="entry name" value="Smr_dom_sf"/>
</dbReference>
<dbReference type="PANTHER" id="PTHR47812">
    <property type="entry name" value="SMR (SMALL MUTS RELATED) DOMAIN-CONTAINING PROTEIN"/>
    <property type="match status" value="1"/>
</dbReference>
<accession>A0A067KME4</accession>
<evidence type="ECO:0000313" key="3">
    <source>
        <dbReference type="Proteomes" id="UP000027138"/>
    </source>
</evidence>
<protein>
    <recommendedName>
        <fullName evidence="1">Smr domain-containing protein</fullName>
    </recommendedName>
</protein>
<evidence type="ECO:0000259" key="1">
    <source>
        <dbReference type="PROSITE" id="PS50828"/>
    </source>
</evidence>
<dbReference type="SUPFAM" id="SSF160443">
    <property type="entry name" value="SMR domain-like"/>
    <property type="match status" value="1"/>
</dbReference>
<dbReference type="SMART" id="SM00463">
    <property type="entry name" value="SMR"/>
    <property type="match status" value="1"/>
</dbReference>
<sequence length="419" mass="46685">MNTSYKSRSRGKSPGWAAFDLKQRQKQGLLHHQLDSNDPFPPLPTNALRPCENLPANNVFSSTSFSSADFTSLTDNVNVNKLKGVNDSGLVESKNPDFAFFSSWVDKSLIQDVMAAANNDIEKATTLLKEMVSTDSSEQNGTTNCDGFHQSNEGEDESAFLKKTSDLAADIADLSSVLEDAFRGNHKELEDACAASEQRLSDDAVANLQLILEHLRSLPVEPEWEEHDVYLSQRRNALRMMRLASKHSRAATNAFMRGDHFSAHQLSLKARNEWLDAEGLNAKAAKEILSIRNSEKNPWKLDLHGLHTVEAVQALQERLEKIEIQLNQLVSPSRANTKIETVHSSLEPLSGMGVENLDKQQTEFRQRSASLQVITGVGNHSRGQATLPTAVRSFLTENRYHFDEVKPGVIAVCPKFRHR</sequence>
<dbReference type="PROSITE" id="PS50828">
    <property type="entry name" value="SMR"/>
    <property type="match status" value="1"/>
</dbReference>
<dbReference type="InterPro" id="IPR013899">
    <property type="entry name" value="DUF1771"/>
</dbReference>
<name>A0A067KME4_JATCU</name>
<evidence type="ECO:0000313" key="2">
    <source>
        <dbReference type="EMBL" id="KDP37411.1"/>
    </source>
</evidence>
<dbReference type="AlphaFoldDB" id="A0A067KME4"/>